<organism evidence="2 3">
    <name type="scientific">Levilinea saccharolytica</name>
    <dbReference type="NCBI Taxonomy" id="229921"/>
    <lineage>
        <taxon>Bacteria</taxon>
        <taxon>Bacillati</taxon>
        <taxon>Chloroflexota</taxon>
        <taxon>Anaerolineae</taxon>
        <taxon>Anaerolineales</taxon>
        <taxon>Anaerolineaceae</taxon>
        <taxon>Levilinea</taxon>
    </lineage>
</organism>
<sequence length="458" mass="50312">MRKLTLFIRGVAVFALAFGLLWQAALPVQADVAPPDWPPGANPAPGAEITQVRMESEKVTLTVLPKPNGAAPGSATVEAVFNLRNLGSAEEKMTVRFPLSFWNGSSDGFGRFPEIRSIEVKVNNRSVPTRRVESPNPSEYEDTPLPWAAFDVTFPPGEEVVLWVRYGCDGMGEFPNVSFRYILETGAGWQGTIGKAELEVRLPYPASQENVIFDEGVGFGGMTPGGVFTGQSIRWVFEDLEPGPQDNLNVLVTMPDAWQKVLKERETTQRSPRDGEGWGRLGKALKDVLRLRRGMRMDAAAQEMYAESVSAYEKSVELLPEDALWHYGFADLLWLRAYWSDQGIFASQYSDARRAVLELRRALEIDPKLTQALDLLQEVGLSAPDLVRWDGSRADYLILTATPTAKPTEIPIEALLASPTPPVPPSAKGPRLPGCASALALPAAAVMLWGRGRKVRPI</sequence>
<dbReference type="STRING" id="229921.ADN01_15420"/>
<proteinExistence type="predicted"/>
<dbReference type="SUPFAM" id="SSF48452">
    <property type="entry name" value="TPR-like"/>
    <property type="match status" value="1"/>
</dbReference>
<dbReference type="Proteomes" id="UP000050501">
    <property type="component" value="Unassembled WGS sequence"/>
</dbReference>
<keyword evidence="3" id="KW-1185">Reference proteome</keyword>
<feature type="chain" id="PRO_5006132888" description="Tetratricopeptide repeat protein" evidence="1">
    <location>
        <begin position="31"/>
        <end position="458"/>
    </location>
</feature>
<dbReference type="Gene3D" id="2.60.40.3680">
    <property type="match status" value="1"/>
</dbReference>
<dbReference type="EMBL" id="LGCM01000058">
    <property type="protein sequence ID" value="KPL77957.1"/>
    <property type="molecule type" value="Genomic_DNA"/>
</dbReference>
<keyword evidence="1" id="KW-0732">Signal</keyword>
<dbReference type="Gene3D" id="1.25.40.10">
    <property type="entry name" value="Tetratricopeptide repeat domain"/>
    <property type="match status" value="1"/>
</dbReference>
<gene>
    <name evidence="2" type="ORF">ADN01_15420</name>
</gene>
<accession>A0A0P6X7L1</accession>
<reference evidence="2 3" key="1">
    <citation type="submission" date="2015-07" db="EMBL/GenBank/DDBJ databases">
        <title>Genome sequence of Levilinea saccharolytica DSM 16555.</title>
        <authorList>
            <person name="Hemp J."/>
            <person name="Ward L.M."/>
            <person name="Pace L.A."/>
            <person name="Fischer W.W."/>
        </authorList>
    </citation>
    <scope>NUCLEOTIDE SEQUENCE [LARGE SCALE GENOMIC DNA]</scope>
    <source>
        <strain evidence="2 3">KIBI-1</strain>
    </source>
</reference>
<dbReference type="RefSeq" id="WP_075071269.1">
    <property type="nucleotide sequence ID" value="NZ_LGCM01000058.1"/>
</dbReference>
<evidence type="ECO:0000256" key="1">
    <source>
        <dbReference type="SAM" id="SignalP"/>
    </source>
</evidence>
<evidence type="ECO:0008006" key="4">
    <source>
        <dbReference type="Google" id="ProtNLM"/>
    </source>
</evidence>
<name>A0A0P6X7L1_9CHLR</name>
<evidence type="ECO:0000313" key="3">
    <source>
        <dbReference type="Proteomes" id="UP000050501"/>
    </source>
</evidence>
<dbReference type="InterPro" id="IPR011990">
    <property type="entry name" value="TPR-like_helical_dom_sf"/>
</dbReference>
<evidence type="ECO:0000313" key="2">
    <source>
        <dbReference type="EMBL" id="KPL77957.1"/>
    </source>
</evidence>
<feature type="signal peptide" evidence="1">
    <location>
        <begin position="1"/>
        <end position="30"/>
    </location>
</feature>
<protein>
    <recommendedName>
        <fullName evidence="4">Tetratricopeptide repeat protein</fullName>
    </recommendedName>
</protein>
<comment type="caution">
    <text evidence="2">The sequence shown here is derived from an EMBL/GenBank/DDBJ whole genome shotgun (WGS) entry which is preliminary data.</text>
</comment>
<dbReference type="AlphaFoldDB" id="A0A0P6X7L1"/>